<dbReference type="Proteomes" id="UP000219353">
    <property type="component" value="Unassembled WGS sequence"/>
</dbReference>
<feature type="chain" id="PRO_5019883817" evidence="6">
    <location>
        <begin position="19"/>
        <end position="272"/>
    </location>
</feature>
<gene>
    <name evidence="7" type="ORF">SAMN06297280_2179</name>
</gene>
<dbReference type="PIRSF" id="PIRSF002859">
    <property type="entry name" value="Lipo_traT"/>
    <property type="match status" value="1"/>
</dbReference>
<dbReference type="EMBL" id="OBEB01000004">
    <property type="protein sequence ID" value="SNY52652.1"/>
    <property type="molecule type" value="Genomic_DNA"/>
</dbReference>
<evidence type="ECO:0000256" key="3">
    <source>
        <dbReference type="ARBA" id="ARBA00023136"/>
    </source>
</evidence>
<dbReference type="Pfam" id="PF05818">
    <property type="entry name" value="TraT"/>
    <property type="match status" value="2"/>
</dbReference>
<dbReference type="OrthoDB" id="9791439at2"/>
<feature type="signal peptide" evidence="6">
    <location>
        <begin position="1"/>
        <end position="18"/>
    </location>
</feature>
<dbReference type="GO" id="GO:0009279">
    <property type="term" value="C:cell outer membrane"/>
    <property type="evidence" value="ECO:0007669"/>
    <property type="project" value="UniProtKB-SubCell"/>
</dbReference>
<comment type="subcellular location">
    <subcellularLocation>
        <location evidence="1">Cell outer membrane</location>
        <topology evidence="1">Lipid-anchor</topology>
    </subcellularLocation>
</comment>
<accession>A0A285IXD8</accession>
<proteinExistence type="predicted"/>
<evidence type="ECO:0000256" key="6">
    <source>
        <dbReference type="PIRNR" id="PIRNR002859"/>
    </source>
</evidence>
<reference evidence="8" key="1">
    <citation type="submission" date="2017-09" db="EMBL/GenBank/DDBJ databases">
        <authorList>
            <person name="Varghese N."/>
            <person name="Submissions S."/>
        </authorList>
    </citation>
    <scope>NUCLEOTIDE SEQUENCE [LARGE SCALE GENOMIC DNA]</scope>
    <source>
        <strain evidence="8">CGMCC 1.12461</strain>
    </source>
</reference>
<dbReference type="AlphaFoldDB" id="A0A285IXD8"/>
<protein>
    <submittedName>
        <fullName evidence="7">TraT complement resistance protein</fullName>
    </submittedName>
</protein>
<evidence type="ECO:0000313" key="7">
    <source>
        <dbReference type="EMBL" id="SNY52652.1"/>
    </source>
</evidence>
<keyword evidence="2 6" id="KW-0732">Signal</keyword>
<evidence type="ECO:0000313" key="8">
    <source>
        <dbReference type="Proteomes" id="UP000219353"/>
    </source>
</evidence>
<keyword evidence="6" id="KW-0998">Cell outer membrane</keyword>
<organism evidence="7 8">
    <name type="scientific">Arsukibacterium tuosuense</name>
    <dbReference type="NCBI Taxonomy" id="1323745"/>
    <lineage>
        <taxon>Bacteria</taxon>
        <taxon>Pseudomonadati</taxon>
        <taxon>Pseudomonadota</taxon>
        <taxon>Gammaproteobacteria</taxon>
        <taxon>Chromatiales</taxon>
        <taxon>Chromatiaceae</taxon>
        <taxon>Arsukibacterium</taxon>
    </lineage>
</organism>
<sequence>MRLLLCLLVLLPLSGCMALHTSVVKGKLDVQTRMSETVYLDPVEPEFRTIFIDIRQTAAEYQLPLADDVRDLLLSRGYQVVDSPQLAQYWLQVNVRTVLKERPEVVLSSGEYNMSPEQIHQLLYPGRALPDPEPERIASQRWADNVTVYADASYGTDINGKDIARALVVLAAWAGAEYVGNQLVKDKYYTMLTDIQLAERIAPDSIGMVQETSMQQLNQGDSGNIELLWELATDRRKYQLKVVSFANKANLNWEDAEQPLHQGLLRSLAGIF</sequence>
<evidence type="ECO:0000256" key="4">
    <source>
        <dbReference type="ARBA" id="ARBA00023139"/>
    </source>
</evidence>
<keyword evidence="4" id="KW-0564">Palmitate</keyword>
<dbReference type="InterPro" id="IPR008874">
    <property type="entry name" value="TraT_complement-R"/>
</dbReference>
<evidence type="ECO:0000256" key="5">
    <source>
        <dbReference type="ARBA" id="ARBA00023288"/>
    </source>
</evidence>
<evidence type="ECO:0000256" key="1">
    <source>
        <dbReference type="ARBA" id="ARBA00004459"/>
    </source>
</evidence>
<keyword evidence="5" id="KW-0449">Lipoprotein</keyword>
<keyword evidence="8" id="KW-1185">Reference proteome</keyword>
<keyword evidence="3 6" id="KW-0472">Membrane</keyword>
<name>A0A285IXD8_9GAMM</name>
<evidence type="ECO:0000256" key="2">
    <source>
        <dbReference type="ARBA" id="ARBA00022729"/>
    </source>
</evidence>
<dbReference type="RefSeq" id="WP_097111422.1">
    <property type="nucleotide sequence ID" value="NZ_OBEB01000004.1"/>
</dbReference>